<dbReference type="OrthoDB" id="8775810at2759"/>
<keyword evidence="6" id="KW-1185">Reference proteome</keyword>
<dbReference type="Proteomes" id="UP000789595">
    <property type="component" value="Unassembled WGS sequence"/>
</dbReference>
<dbReference type="InterPro" id="IPR000007">
    <property type="entry name" value="Tubby_C"/>
</dbReference>
<feature type="compositionally biased region" description="Basic and acidic residues" evidence="2">
    <location>
        <begin position="117"/>
        <end position="150"/>
    </location>
</feature>
<evidence type="ECO:0000313" key="4">
    <source>
        <dbReference type="EMBL" id="CAE0704093.1"/>
    </source>
</evidence>
<gene>
    <name evidence="4" type="ORF">PCAL00307_LOCUS19541</name>
    <name evidence="5" type="ORF">PECAL_4P22630</name>
</gene>
<feature type="compositionally biased region" description="Basic residues" evidence="2">
    <location>
        <begin position="254"/>
        <end position="268"/>
    </location>
</feature>
<proteinExistence type="inferred from homology"/>
<evidence type="ECO:0000259" key="3">
    <source>
        <dbReference type="Pfam" id="PF01167"/>
    </source>
</evidence>
<evidence type="ECO:0000256" key="1">
    <source>
        <dbReference type="ARBA" id="ARBA00007129"/>
    </source>
</evidence>
<dbReference type="EMBL" id="HBIW01022667">
    <property type="protein sequence ID" value="CAE0704093.1"/>
    <property type="molecule type" value="Transcribed_RNA"/>
</dbReference>
<dbReference type="PRINTS" id="PR01573">
    <property type="entry name" value="SUPERTUBBY"/>
</dbReference>
<name>A0A7S4A560_9STRA</name>
<reference evidence="4" key="1">
    <citation type="submission" date="2021-01" db="EMBL/GenBank/DDBJ databases">
        <authorList>
            <person name="Corre E."/>
            <person name="Pelletier E."/>
            <person name="Niang G."/>
            <person name="Scheremetjew M."/>
            <person name="Finn R."/>
            <person name="Kale V."/>
            <person name="Holt S."/>
            <person name="Cochrane G."/>
            <person name="Meng A."/>
            <person name="Brown T."/>
            <person name="Cohen L."/>
        </authorList>
    </citation>
    <scope>NUCLEOTIDE SEQUENCE</scope>
    <source>
        <strain evidence="4">CCMP1756</strain>
    </source>
</reference>
<comment type="similarity">
    <text evidence="1">Belongs to the TUB family.</text>
</comment>
<feature type="domain" description="Tubby C-terminal" evidence="3">
    <location>
        <begin position="455"/>
        <end position="571"/>
    </location>
</feature>
<dbReference type="AlphaFoldDB" id="A0A7S4A560"/>
<accession>A0A7S4A560</accession>
<reference evidence="5" key="2">
    <citation type="submission" date="2021-11" db="EMBL/GenBank/DDBJ databases">
        <authorList>
            <consortium name="Genoscope - CEA"/>
            <person name="William W."/>
        </authorList>
    </citation>
    <scope>NUCLEOTIDE SEQUENCE</scope>
</reference>
<dbReference type="InterPro" id="IPR025659">
    <property type="entry name" value="Tubby-like_C"/>
</dbReference>
<sequence>MGYPDNDLERPTYRSERRGAPPPPSHSPSQEYRSRKGRDDYERENRHPNGDTRRRNKRRSPPPLGDARRRRMAPPADSPPPRGRDTRPTPEREDYRKGYEAAKKEMLRNLSGATDEGPSRETSRARDTSRGRRRDDSPVRRERRRDSPQRRERRRSPERRERRRDSPERRERRRDSPERRSRERRRDDSREGRREQSRNRAESREGRRDDSRDGRRRDEPSRERGAVWRERDEALRRSEETWQRSEARAQAAAPRRRSPTPDNRRRRSPSPECKEADDDYSLAPATRGVLMDDDAVSEASEAASELTADDDALSPVKPLRAMSKTSTRGRLQPMAFEDVLSVPTPLEPPSIRKIPLLQCVLERKKSTFGSGELTLKFEDKTLLVAKKTSRSGNYHIFDATCGRIGGGFSKKGGNYLGKIMAPKGTGVDLGGGSAHHRVLVDGSQQKNEHALFIHKRTSTLTSFVDGAKPRQVSVALPGSSAKSELLTRFSHSDDKLTVLEQRQPKLVDGQYSLNFYGRATVASVKNFQLVPGLSDDTVVFQLGKIGDHDFNLDFAPPFTPFSAFALAVSQF</sequence>
<dbReference type="Gene3D" id="3.20.90.10">
    <property type="entry name" value="Tubby Protein, Chain A"/>
    <property type="match status" value="1"/>
</dbReference>
<feature type="region of interest" description="Disordered" evidence="2">
    <location>
        <begin position="1"/>
        <end position="282"/>
    </location>
</feature>
<dbReference type="SUPFAM" id="SSF54518">
    <property type="entry name" value="Tubby C-terminal domain-like"/>
    <property type="match status" value="1"/>
</dbReference>
<feature type="compositionally biased region" description="Basic and acidic residues" evidence="2">
    <location>
        <begin position="158"/>
        <end position="247"/>
    </location>
</feature>
<dbReference type="Pfam" id="PF01167">
    <property type="entry name" value="Tub"/>
    <property type="match status" value="1"/>
</dbReference>
<evidence type="ECO:0000313" key="6">
    <source>
        <dbReference type="Proteomes" id="UP000789595"/>
    </source>
</evidence>
<dbReference type="PANTHER" id="PTHR16517:SF7">
    <property type="entry name" value="PROTEIN KING TUBBY"/>
    <property type="match status" value="1"/>
</dbReference>
<dbReference type="EMBL" id="CAKKNE010000004">
    <property type="protein sequence ID" value="CAH0374949.1"/>
    <property type="molecule type" value="Genomic_DNA"/>
</dbReference>
<feature type="compositionally biased region" description="Basic and acidic residues" evidence="2">
    <location>
        <begin position="32"/>
        <end position="53"/>
    </location>
</feature>
<evidence type="ECO:0000313" key="5">
    <source>
        <dbReference type="EMBL" id="CAH0374949.1"/>
    </source>
</evidence>
<feature type="compositionally biased region" description="Basic and acidic residues" evidence="2">
    <location>
        <begin position="82"/>
        <end position="107"/>
    </location>
</feature>
<organism evidence="4">
    <name type="scientific">Pelagomonas calceolata</name>
    <dbReference type="NCBI Taxonomy" id="35677"/>
    <lineage>
        <taxon>Eukaryota</taxon>
        <taxon>Sar</taxon>
        <taxon>Stramenopiles</taxon>
        <taxon>Ochrophyta</taxon>
        <taxon>Pelagophyceae</taxon>
        <taxon>Pelagomonadales</taxon>
        <taxon>Pelagomonadaceae</taxon>
        <taxon>Pelagomonas</taxon>
    </lineage>
</organism>
<dbReference type="PANTHER" id="PTHR16517">
    <property type="entry name" value="TUBBY-RELATED"/>
    <property type="match status" value="1"/>
</dbReference>
<protein>
    <recommendedName>
        <fullName evidence="3">Tubby C-terminal domain-containing protein</fullName>
    </recommendedName>
</protein>
<feature type="compositionally biased region" description="Basic and acidic residues" evidence="2">
    <location>
        <begin position="7"/>
        <end position="19"/>
    </location>
</feature>
<evidence type="ECO:0000256" key="2">
    <source>
        <dbReference type="SAM" id="MobiDB-lite"/>
    </source>
</evidence>